<keyword evidence="1" id="KW-1133">Transmembrane helix</keyword>
<evidence type="ECO:0000313" key="2">
    <source>
        <dbReference type="EMBL" id="ORX49752.1"/>
    </source>
</evidence>
<dbReference type="EMBL" id="MCFH01000023">
    <property type="protein sequence ID" value="ORX49752.1"/>
    <property type="molecule type" value="Genomic_DNA"/>
</dbReference>
<accession>A0A1Y1V8S7</accession>
<gene>
    <name evidence="2" type="ORF">BCR36DRAFT_583805</name>
</gene>
<dbReference type="OrthoDB" id="10384649at2759"/>
<proteinExistence type="predicted"/>
<evidence type="ECO:0000313" key="3">
    <source>
        <dbReference type="Proteomes" id="UP000193719"/>
    </source>
</evidence>
<keyword evidence="3" id="KW-1185">Reference proteome</keyword>
<organism evidence="2 3">
    <name type="scientific">Piromyces finnis</name>
    <dbReference type="NCBI Taxonomy" id="1754191"/>
    <lineage>
        <taxon>Eukaryota</taxon>
        <taxon>Fungi</taxon>
        <taxon>Fungi incertae sedis</taxon>
        <taxon>Chytridiomycota</taxon>
        <taxon>Chytridiomycota incertae sedis</taxon>
        <taxon>Neocallimastigomycetes</taxon>
        <taxon>Neocallimastigales</taxon>
        <taxon>Neocallimastigaceae</taxon>
        <taxon>Piromyces</taxon>
    </lineage>
</organism>
<dbReference type="AlphaFoldDB" id="A0A1Y1V8S7"/>
<reference evidence="2 3" key="1">
    <citation type="submission" date="2016-08" db="EMBL/GenBank/DDBJ databases">
        <title>Genomes of anaerobic fungi encode conserved fungal cellulosomes for biomass hydrolysis.</title>
        <authorList>
            <consortium name="DOE Joint Genome Institute"/>
            <person name="Haitjema C.H."/>
            <person name="Gilmore S.P."/>
            <person name="Henske J.K."/>
            <person name="Solomon K.V."/>
            <person name="De Groot R."/>
            <person name="Kuo A."/>
            <person name="Mondo S.J."/>
            <person name="Salamov A.A."/>
            <person name="Labutti K."/>
            <person name="Zhao Z."/>
            <person name="Chiniquy J."/>
            <person name="Barry K."/>
            <person name="Brewer H.M."/>
            <person name="Purvine S.O."/>
            <person name="Wright A.T."/>
            <person name="Boxma B."/>
            <person name="Van Alen T."/>
            <person name="Hackstein J.H."/>
            <person name="Baker S.E."/>
            <person name="Grigoriev I.V."/>
            <person name="O'Malley M.A."/>
        </authorList>
    </citation>
    <scope>NUCLEOTIDE SEQUENCE [LARGE SCALE GENOMIC DNA]</scope>
    <source>
        <strain evidence="3">finn</strain>
    </source>
</reference>
<keyword evidence="1" id="KW-0812">Transmembrane</keyword>
<dbReference type="Proteomes" id="UP000193719">
    <property type="component" value="Unassembled WGS sequence"/>
</dbReference>
<reference evidence="2 3" key="2">
    <citation type="submission" date="2016-08" db="EMBL/GenBank/DDBJ databases">
        <title>Pervasive Adenine N6-methylation of Active Genes in Fungi.</title>
        <authorList>
            <consortium name="DOE Joint Genome Institute"/>
            <person name="Mondo S.J."/>
            <person name="Dannebaum R.O."/>
            <person name="Kuo R.C."/>
            <person name="Labutti K."/>
            <person name="Haridas S."/>
            <person name="Kuo A."/>
            <person name="Salamov A."/>
            <person name="Ahrendt S.R."/>
            <person name="Lipzen A."/>
            <person name="Sullivan W."/>
            <person name="Andreopoulos W.B."/>
            <person name="Clum A."/>
            <person name="Lindquist E."/>
            <person name="Daum C."/>
            <person name="Ramamoorthy G.K."/>
            <person name="Gryganskyi A."/>
            <person name="Culley D."/>
            <person name="Magnuson J.K."/>
            <person name="James T.Y."/>
            <person name="O'Malley M.A."/>
            <person name="Stajich J.E."/>
            <person name="Spatafora J.W."/>
            <person name="Visel A."/>
            <person name="Grigoriev I.V."/>
        </authorList>
    </citation>
    <scope>NUCLEOTIDE SEQUENCE [LARGE SCALE GENOMIC DNA]</scope>
    <source>
        <strain evidence="3">finn</strain>
    </source>
</reference>
<feature type="transmembrane region" description="Helical" evidence="1">
    <location>
        <begin position="64"/>
        <end position="80"/>
    </location>
</feature>
<name>A0A1Y1V8S7_9FUNG</name>
<comment type="caution">
    <text evidence="2">The sequence shown here is derived from an EMBL/GenBank/DDBJ whole genome shotgun (WGS) entry which is preliminary data.</text>
</comment>
<keyword evidence="1" id="KW-0472">Membrane</keyword>
<evidence type="ECO:0000256" key="1">
    <source>
        <dbReference type="SAM" id="Phobius"/>
    </source>
</evidence>
<sequence length="100" mass="11806">MSAYPSNPHNNEKDQMNPMYDQKLKGTLNKEMEMKHLTEEVRNEICSKSSNKSGHEFVHEYDKLSMIMMLTGIPLFFRYVKKQIKCKHCKKTFATYIPTI</sequence>
<protein>
    <submittedName>
        <fullName evidence="2">Uncharacterized protein</fullName>
    </submittedName>
</protein>